<dbReference type="GO" id="GO:0006874">
    <property type="term" value="P:intracellular calcium ion homeostasis"/>
    <property type="evidence" value="ECO:0007669"/>
    <property type="project" value="TreeGrafter"/>
</dbReference>
<feature type="transmembrane region" description="Helical" evidence="5">
    <location>
        <begin position="295"/>
        <end position="314"/>
    </location>
</feature>
<dbReference type="Gene3D" id="1.20.1420.30">
    <property type="entry name" value="NCX, central ion-binding region"/>
    <property type="match status" value="2"/>
</dbReference>
<reference evidence="8" key="1">
    <citation type="submission" date="2014-12" db="EMBL/GenBank/DDBJ databases">
        <title>Complete genome sequence of a multi-drug resistant Klebsiella pneumoniae.</title>
        <authorList>
            <person name="Hua X."/>
            <person name="Chen Q."/>
            <person name="Li X."/>
            <person name="Feng Y."/>
            <person name="Ruan Z."/>
            <person name="Yu Y."/>
        </authorList>
    </citation>
    <scope>NUCLEOTIDE SEQUENCE [LARGE SCALE GENOMIC DNA]</scope>
    <source>
        <strain evidence="8">5.12</strain>
    </source>
</reference>
<sequence length="347" mass="37280">MFNDLPIIANLALFAVIASGVWLAGTRLSYCIDAIAEQTHLARAFLGLILLATATELPEVVTTLTASAGGKGALALNNMFGGMLLQLLVLAIADIFVKDGTLSSRPHNPTVIVAGLLCVTSMSAVLIIYLLGDKTLIYHFGIGSLVVAVLYISAMYILEQIQDRHIWSAVDLPDEETHQNDRDNRFDKKSRKYLISSSLIAGTIILVFGVILVRLADTLAIQTGLGQSFVGASLLALSTSMPELSTSIAAVRVKAYTMAISNIFGSNLIMLFLLFPNDLAFTSGPIINEMDKPAAFALTAGIFMAAVYCGGMLIRPKVKYCKMGVDSLALVGIYLASLWVMFTLRHV</sequence>
<dbReference type="AlphaFoldDB" id="A0A6M4MBY0"/>
<dbReference type="KEGG" id="apel:CA267_007810"/>
<evidence type="ECO:0000256" key="3">
    <source>
        <dbReference type="ARBA" id="ARBA00022989"/>
    </source>
</evidence>
<feature type="transmembrane region" description="Helical" evidence="5">
    <location>
        <begin position="6"/>
        <end position="24"/>
    </location>
</feature>
<protein>
    <recommendedName>
        <fullName evidence="6">Sodium/calcium exchanger membrane region domain-containing protein</fullName>
    </recommendedName>
</protein>
<keyword evidence="8" id="KW-1185">Reference proteome</keyword>
<keyword evidence="3 5" id="KW-1133">Transmembrane helix</keyword>
<evidence type="ECO:0000313" key="8">
    <source>
        <dbReference type="Proteomes" id="UP000219285"/>
    </source>
</evidence>
<feature type="transmembrane region" description="Helical" evidence="5">
    <location>
        <begin position="326"/>
        <end position="344"/>
    </location>
</feature>
<evidence type="ECO:0000256" key="5">
    <source>
        <dbReference type="SAM" id="Phobius"/>
    </source>
</evidence>
<dbReference type="GO" id="GO:0008273">
    <property type="term" value="F:calcium, potassium:sodium antiporter activity"/>
    <property type="evidence" value="ECO:0007669"/>
    <property type="project" value="TreeGrafter"/>
</dbReference>
<dbReference type="GO" id="GO:0005262">
    <property type="term" value="F:calcium channel activity"/>
    <property type="evidence" value="ECO:0007669"/>
    <property type="project" value="TreeGrafter"/>
</dbReference>
<organism evidence="7 8">
    <name type="scientific">Alteromonas pelagimontana</name>
    <dbReference type="NCBI Taxonomy" id="1858656"/>
    <lineage>
        <taxon>Bacteria</taxon>
        <taxon>Pseudomonadati</taxon>
        <taxon>Pseudomonadota</taxon>
        <taxon>Gammaproteobacteria</taxon>
        <taxon>Alteromonadales</taxon>
        <taxon>Alteromonadaceae</taxon>
        <taxon>Alteromonas/Salinimonas group</taxon>
        <taxon>Alteromonas</taxon>
    </lineage>
</organism>
<name>A0A6M4MBY0_9ALTE</name>
<comment type="subcellular location">
    <subcellularLocation>
        <location evidence="1">Membrane</location>
        <topology evidence="1">Multi-pass membrane protein</topology>
    </subcellularLocation>
</comment>
<feature type="transmembrane region" description="Helical" evidence="5">
    <location>
        <begin position="79"/>
        <end position="97"/>
    </location>
</feature>
<evidence type="ECO:0000313" key="7">
    <source>
        <dbReference type="EMBL" id="QJR80691.1"/>
    </source>
</evidence>
<dbReference type="InterPro" id="IPR004481">
    <property type="entry name" value="K/Na/Ca-exchanger"/>
</dbReference>
<dbReference type="GO" id="GO:0005886">
    <property type="term" value="C:plasma membrane"/>
    <property type="evidence" value="ECO:0007669"/>
    <property type="project" value="TreeGrafter"/>
</dbReference>
<evidence type="ECO:0000256" key="1">
    <source>
        <dbReference type="ARBA" id="ARBA00004141"/>
    </source>
</evidence>
<dbReference type="Pfam" id="PF01699">
    <property type="entry name" value="Na_Ca_ex"/>
    <property type="match status" value="2"/>
</dbReference>
<proteinExistence type="predicted"/>
<dbReference type="InterPro" id="IPR044880">
    <property type="entry name" value="NCX_ion-bd_dom_sf"/>
</dbReference>
<dbReference type="RefSeq" id="WP_075608008.1">
    <property type="nucleotide sequence ID" value="NZ_CP052766.1"/>
</dbReference>
<dbReference type="PANTHER" id="PTHR10846">
    <property type="entry name" value="SODIUM/POTASSIUM/CALCIUM EXCHANGER"/>
    <property type="match status" value="1"/>
</dbReference>
<evidence type="ECO:0000256" key="4">
    <source>
        <dbReference type="ARBA" id="ARBA00023136"/>
    </source>
</evidence>
<evidence type="ECO:0000256" key="2">
    <source>
        <dbReference type="ARBA" id="ARBA00022692"/>
    </source>
</evidence>
<dbReference type="PANTHER" id="PTHR10846:SF8">
    <property type="entry name" value="INNER MEMBRANE PROTEIN YRBG"/>
    <property type="match status" value="1"/>
</dbReference>
<evidence type="ECO:0000259" key="6">
    <source>
        <dbReference type="Pfam" id="PF01699"/>
    </source>
</evidence>
<feature type="transmembrane region" description="Helical" evidence="5">
    <location>
        <begin position="109"/>
        <end position="131"/>
    </location>
</feature>
<dbReference type="InterPro" id="IPR004837">
    <property type="entry name" value="NaCa_Exmemb"/>
</dbReference>
<keyword evidence="4 5" id="KW-0472">Membrane</keyword>
<feature type="domain" description="Sodium/calcium exchanger membrane region" evidence="6">
    <location>
        <begin position="199"/>
        <end position="342"/>
    </location>
</feature>
<gene>
    <name evidence="7" type="ORF">CA267_007810</name>
</gene>
<feature type="domain" description="Sodium/calcium exchanger membrane region" evidence="6">
    <location>
        <begin position="11"/>
        <end position="155"/>
    </location>
</feature>
<reference evidence="7 8" key="2">
    <citation type="submission" date="2020-04" db="EMBL/GenBank/DDBJ databases">
        <title>Complete genome sequence of Alteromonas pelagimontana 5.12T.</title>
        <authorList>
            <person name="Sinha R.K."/>
            <person name="Krishnan K.P."/>
            <person name="Kurian J.P."/>
        </authorList>
    </citation>
    <scope>NUCLEOTIDE SEQUENCE [LARGE SCALE GENOMIC DNA]</scope>
    <source>
        <strain evidence="7 8">5.12</strain>
    </source>
</reference>
<feature type="transmembrane region" description="Helical" evidence="5">
    <location>
        <begin position="219"/>
        <end position="241"/>
    </location>
</feature>
<dbReference type="Proteomes" id="UP000219285">
    <property type="component" value="Chromosome"/>
</dbReference>
<dbReference type="EMBL" id="CP052766">
    <property type="protein sequence ID" value="QJR80691.1"/>
    <property type="molecule type" value="Genomic_DNA"/>
</dbReference>
<accession>A0A6M4MBY0</accession>
<feature type="transmembrane region" description="Helical" evidence="5">
    <location>
        <begin position="193"/>
        <end position="213"/>
    </location>
</feature>
<keyword evidence="2 5" id="KW-0812">Transmembrane</keyword>
<feature type="transmembrane region" description="Helical" evidence="5">
    <location>
        <begin position="253"/>
        <end position="275"/>
    </location>
</feature>
<feature type="transmembrane region" description="Helical" evidence="5">
    <location>
        <begin position="137"/>
        <end position="158"/>
    </location>
</feature>
<feature type="transmembrane region" description="Helical" evidence="5">
    <location>
        <begin position="45"/>
        <end position="67"/>
    </location>
</feature>